<feature type="domain" description="HTH lysR-type" evidence="5">
    <location>
        <begin position="16"/>
        <end position="61"/>
    </location>
</feature>
<organism evidence="6 7">
    <name type="scientific">Paraburkholderia sartisoli</name>
    <dbReference type="NCBI Taxonomy" id="83784"/>
    <lineage>
        <taxon>Bacteria</taxon>
        <taxon>Pseudomonadati</taxon>
        <taxon>Pseudomonadota</taxon>
        <taxon>Betaproteobacteria</taxon>
        <taxon>Burkholderiales</taxon>
        <taxon>Burkholderiaceae</taxon>
        <taxon>Paraburkholderia</taxon>
    </lineage>
</organism>
<dbReference type="AlphaFoldDB" id="A0A1H4HBE8"/>
<sequence length="309" mass="33988">MAMEALNLVESFLLSAEHGSFSVAARRLGLTPAAVSKNIARLEATLGLRLFQRSTRSLTLTTAGEQFLREVSEPFTALQDAFAGATTQEGKPAGTLKVSLALAFGREYLVPLLGDFLEQYPAIVPDWHFDNRPVDLIADGFDVAIGGGIELTPGIVARELARTHVIVAASPSYMSTRKMPEHPSELSQYDGIVRRSTTTGRLRAWTLKNPLGEQCQAECRTRIIFDDPEAIAHAAMLGQGIAFLPMPHAAPWLSSGALVRLLPAWYAEQGSISLYYPNKKLLPARTRVFIEFVVEAFRKERYAARFDAR</sequence>
<dbReference type="Pfam" id="PF00126">
    <property type="entry name" value="HTH_1"/>
    <property type="match status" value="1"/>
</dbReference>
<dbReference type="PRINTS" id="PR00039">
    <property type="entry name" value="HTHLYSR"/>
</dbReference>
<name>A0A1H4HBE8_9BURK</name>
<dbReference type="GO" id="GO:0006351">
    <property type="term" value="P:DNA-templated transcription"/>
    <property type="evidence" value="ECO:0007669"/>
    <property type="project" value="TreeGrafter"/>
</dbReference>
<accession>A0A1H4HBE8</accession>
<dbReference type="SUPFAM" id="SSF46785">
    <property type="entry name" value="Winged helix' DNA-binding domain"/>
    <property type="match status" value="1"/>
</dbReference>
<dbReference type="InterPro" id="IPR005119">
    <property type="entry name" value="LysR_subst-bd"/>
</dbReference>
<evidence type="ECO:0000313" key="6">
    <source>
        <dbReference type="EMBL" id="SEB19015.1"/>
    </source>
</evidence>
<dbReference type="GO" id="GO:0043565">
    <property type="term" value="F:sequence-specific DNA binding"/>
    <property type="evidence" value="ECO:0007669"/>
    <property type="project" value="TreeGrafter"/>
</dbReference>
<dbReference type="CDD" id="cd08422">
    <property type="entry name" value="PBP2_CrgA_like"/>
    <property type="match status" value="1"/>
</dbReference>
<dbReference type="STRING" id="83784.SAMN05192564_10818"/>
<dbReference type="Gene3D" id="3.40.190.290">
    <property type="match status" value="1"/>
</dbReference>
<dbReference type="EMBL" id="FNRQ01000008">
    <property type="protein sequence ID" value="SEB19015.1"/>
    <property type="molecule type" value="Genomic_DNA"/>
</dbReference>
<evidence type="ECO:0000256" key="2">
    <source>
        <dbReference type="ARBA" id="ARBA00023015"/>
    </source>
</evidence>
<evidence type="ECO:0000256" key="3">
    <source>
        <dbReference type="ARBA" id="ARBA00023125"/>
    </source>
</evidence>
<dbReference type="InterPro" id="IPR000847">
    <property type="entry name" value="LysR_HTH_N"/>
</dbReference>
<dbReference type="PANTHER" id="PTHR30537">
    <property type="entry name" value="HTH-TYPE TRANSCRIPTIONAL REGULATOR"/>
    <property type="match status" value="1"/>
</dbReference>
<dbReference type="Gene3D" id="1.10.10.10">
    <property type="entry name" value="Winged helix-like DNA-binding domain superfamily/Winged helix DNA-binding domain"/>
    <property type="match status" value="1"/>
</dbReference>
<evidence type="ECO:0000256" key="4">
    <source>
        <dbReference type="ARBA" id="ARBA00023163"/>
    </source>
</evidence>
<evidence type="ECO:0000313" key="7">
    <source>
        <dbReference type="Proteomes" id="UP000198638"/>
    </source>
</evidence>
<dbReference type="InterPro" id="IPR058163">
    <property type="entry name" value="LysR-type_TF_proteobact-type"/>
</dbReference>
<dbReference type="Pfam" id="PF03466">
    <property type="entry name" value="LysR_substrate"/>
    <property type="match status" value="1"/>
</dbReference>
<reference evidence="7" key="1">
    <citation type="submission" date="2016-10" db="EMBL/GenBank/DDBJ databases">
        <authorList>
            <person name="Varghese N."/>
            <person name="Submissions S."/>
        </authorList>
    </citation>
    <scope>NUCLEOTIDE SEQUENCE [LARGE SCALE GENOMIC DNA]</scope>
    <source>
        <strain evidence="7">LMG 24000</strain>
    </source>
</reference>
<comment type="similarity">
    <text evidence="1">Belongs to the LysR transcriptional regulatory family.</text>
</comment>
<evidence type="ECO:0000256" key="1">
    <source>
        <dbReference type="ARBA" id="ARBA00009437"/>
    </source>
</evidence>
<dbReference type="PROSITE" id="PS50931">
    <property type="entry name" value="HTH_LYSR"/>
    <property type="match status" value="1"/>
</dbReference>
<dbReference type="Proteomes" id="UP000198638">
    <property type="component" value="Unassembled WGS sequence"/>
</dbReference>
<proteinExistence type="inferred from homology"/>
<dbReference type="InterPro" id="IPR036388">
    <property type="entry name" value="WH-like_DNA-bd_sf"/>
</dbReference>
<keyword evidence="2" id="KW-0805">Transcription regulation</keyword>
<dbReference type="PANTHER" id="PTHR30537:SF72">
    <property type="entry name" value="LYSR FAMILY TRANSCRIPTIONAL REGULATOR"/>
    <property type="match status" value="1"/>
</dbReference>
<evidence type="ECO:0000259" key="5">
    <source>
        <dbReference type="PROSITE" id="PS50931"/>
    </source>
</evidence>
<keyword evidence="7" id="KW-1185">Reference proteome</keyword>
<dbReference type="InterPro" id="IPR036390">
    <property type="entry name" value="WH_DNA-bd_sf"/>
</dbReference>
<protein>
    <submittedName>
        <fullName evidence="6">DNA-binding transcriptional regulator, LysR family</fullName>
    </submittedName>
</protein>
<keyword evidence="4" id="KW-0804">Transcription</keyword>
<dbReference type="GO" id="GO:0003700">
    <property type="term" value="F:DNA-binding transcription factor activity"/>
    <property type="evidence" value="ECO:0007669"/>
    <property type="project" value="InterPro"/>
</dbReference>
<dbReference type="FunFam" id="1.10.10.10:FF:000001">
    <property type="entry name" value="LysR family transcriptional regulator"/>
    <property type="match status" value="1"/>
</dbReference>
<dbReference type="SUPFAM" id="SSF53850">
    <property type="entry name" value="Periplasmic binding protein-like II"/>
    <property type="match status" value="1"/>
</dbReference>
<gene>
    <name evidence="6" type="ORF">SAMN05192564_10818</name>
</gene>
<keyword evidence="3 6" id="KW-0238">DNA-binding</keyword>